<evidence type="ECO:0000256" key="3">
    <source>
        <dbReference type="ARBA" id="ARBA00022597"/>
    </source>
</evidence>
<name>U2T099_9ACTN</name>
<comment type="caution">
    <text evidence="7">The sequence shown here is derived from an EMBL/GenBank/DDBJ whole genome shotgun (WGS) entry which is preliminary data.</text>
</comment>
<dbReference type="eggNOG" id="COG1762">
    <property type="taxonomic scope" value="Bacteria"/>
</dbReference>
<feature type="domain" description="PTS EIIA type-2" evidence="6">
    <location>
        <begin position="9"/>
        <end position="153"/>
    </location>
</feature>
<dbReference type="GO" id="GO:0016020">
    <property type="term" value="C:membrane"/>
    <property type="evidence" value="ECO:0007669"/>
    <property type="project" value="InterPro"/>
</dbReference>
<dbReference type="PATRIC" id="fig|1125712.3.peg.2106"/>
<dbReference type="InterPro" id="IPR002178">
    <property type="entry name" value="PTS_EIIA_type-2_dom"/>
</dbReference>
<dbReference type="RefSeq" id="WP_021726938.1">
    <property type="nucleotide sequence ID" value="NZ_AWEZ01000064.1"/>
</dbReference>
<evidence type="ECO:0000256" key="4">
    <source>
        <dbReference type="ARBA" id="ARBA00022679"/>
    </source>
</evidence>
<dbReference type="NCBIfam" id="TIGR00848">
    <property type="entry name" value="fruA"/>
    <property type="match status" value="1"/>
</dbReference>
<evidence type="ECO:0000256" key="1">
    <source>
        <dbReference type="ARBA" id="ARBA00022448"/>
    </source>
</evidence>
<dbReference type="InterPro" id="IPR051541">
    <property type="entry name" value="PTS_SugarTrans_NitroReg"/>
</dbReference>
<dbReference type="AlphaFoldDB" id="U2T099"/>
<protein>
    <submittedName>
        <fullName evidence="7">Phosphoenolpyruvate-dependent sugar PTS family porter, EIIA 2 component</fullName>
    </submittedName>
</protein>
<proteinExistence type="predicted"/>
<dbReference type="Pfam" id="PF00359">
    <property type="entry name" value="PTS_EIIA_2"/>
    <property type="match status" value="1"/>
</dbReference>
<dbReference type="EMBL" id="AWEZ01000064">
    <property type="protein sequence ID" value="ERL06484.1"/>
    <property type="molecule type" value="Genomic_DNA"/>
</dbReference>
<gene>
    <name evidence="7" type="ORF">HMPREF1316_1340</name>
</gene>
<dbReference type="GO" id="GO:0009401">
    <property type="term" value="P:phosphoenolpyruvate-dependent sugar phosphotransferase system"/>
    <property type="evidence" value="ECO:0007669"/>
    <property type="project" value="UniProtKB-KW"/>
</dbReference>
<dbReference type="CDD" id="cd00211">
    <property type="entry name" value="PTS_IIA_fru"/>
    <property type="match status" value="1"/>
</dbReference>
<keyword evidence="7" id="KW-0670">Pyruvate</keyword>
<evidence type="ECO:0000259" key="6">
    <source>
        <dbReference type="PROSITE" id="PS51094"/>
    </source>
</evidence>
<keyword evidence="3" id="KW-0762">Sugar transport</keyword>
<keyword evidence="5" id="KW-0598">Phosphotransferase system</keyword>
<dbReference type="InterPro" id="IPR016152">
    <property type="entry name" value="PTrfase/Anion_transptr"/>
</dbReference>
<sequence>MEEEINIAEILDPKIIDCDFTAADKHDALRKMSQLLKENGYVSDVSSFYKDVLYRETLGETGIGNHLAIPHGQSNSVTKSTIAICRLRHEIEWETLDGKGVRVILLFAVENDAEFAKRHLRILASVARHLASDEVTERLLGADSPGEVIDCFR</sequence>
<organism evidence="7 8">
    <name type="scientific">Olsenella profusa F0195</name>
    <dbReference type="NCBI Taxonomy" id="1125712"/>
    <lineage>
        <taxon>Bacteria</taxon>
        <taxon>Bacillati</taxon>
        <taxon>Actinomycetota</taxon>
        <taxon>Coriobacteriia</taxon>
        <taxon>Coriobacteriales</taxon>
        <taxon>Atopobiaceae</taxon>
        <taxon>Olsenella</taxon>
    </lineage>
</organism>
<dbReference type="GO" id="GO:0008982">
    <property type="term" value="F:protein-N(PI)-phosphohistidine-sugar phosphotransferase activity"/>
    <property type="evidence" value="ECO:0007669"/>
    <property type="project" value="InterPro"/>
</dbReference>
<dbReference type="PANTHER" id="PTHR47738:SF2">
    <property type="entry name" value="PTS SYSTEM FRUCTOSE-LIKE EIIA COMPONENT"/>
    <property type="match status" value="1"/>
</dbReference>
<dbReference type="PANTHER" id="PTHR47738">
    <property type="entry name" value="PTS SYSTEM FRUCTOSE-LIKE EIIA COMPONENT-RELATED"/>
    <property type="match status" value="1"/>
</dbReference>
<dbReference type="InterPro" id="IPR004715">
    <property type="entry name" value="PTS_IIA_fruc"/>
</dbReference>
<dbReference type="Gene3D" id="3.40.930.10">
    <property type="entry name" value="Mannitol-specific EII, Chain A"/>
    <property type="match status" value="1"/>
</dbReference>
<reference evidence="7 8" key="1">
    <citation type="submission" date="2013-08" db="EMBL/GenBank/DDBJ databases">
        <authorList>
            <person name="Durkin A.S."/>
            <person name="Haft D.R."/>
            <person name="McCorrison J."/>
            <person name="Torralba M."/>
            <person name="Gillis M."/>
            <person name="Haft D.H."/>
            <person name="Methe B."/>
            <person name="Sutton G."/>
            <person name="Nelson K.E."/>
        </authorList>
    </citation>
    <scope>NUCLEOTIDE SEQUENCE [LARGE SCALE GENOMIC DNA]</scope>
    <source>
        <strain evidence="7 8">F0195</strain>
    </source>
</reference>
<keyword evidence="8" id="KW-1185">Reference proteome</keyword>
<dbReference type="STRING" id="1125712.HMPREF1316_1340"/>
<dbReference type="SUPFAM" id="SSF55804">
    <property type="entry name" value="Phoshotransferase/anion transport protein"/>
    <property type="match status" value="1"/>
</dbReference>
<keyword evidence="2" id="KW-0597">Phosphoprotein</keyword>
<evidence type="ECO:0000256" key="5">
    <source>
        <dbReference type="ARBA" id="ARBA00022683"/>
    </source>
</evidence>
<keyword evidence="4" id="KW-0808">Transferase</keyword>
<evidence type="ECO:0000313" key="8">
    <source>
        <dbReference type="Proteomes" id="UP000016638"/>
    </source>
</evidence>
<keyword evidence="1" id="KW-0813">Transport</keyword>
<dbReference type="PROSITE" id="PS00372">
    <property type="entry name" value="PTS_EIIA_TYPE_2_HIS"/>
    <property type="match status" value="1"/>
</dbReference>
<dbReference type="Proteomes" id="UP000016638">
    <property type="component" value="Unassembled WGS sequence"/>
</dbReference>
<evidence type="ECO:0000256" key="2">
    <source>
        <dbReference type="ARBA" id="ARBA00022553"/>
    </source>
</evidence>
<evidence type="ECO:0000313" key="7">
    <source>
        <dbReference type="EMBL" id="ERL06484.1"/>
    </source>
</evidence>
<accession>U2T099</accession>
<dbReference type="PROSITE" id="PS51094">
    <property type="entry name" value="PTS_EIIA_TYPE_2"/>
    <property type="match status" value="1"/>
</dbReference>